<dbReference type="EMBL" id="SWJZ01000005">
    <property type="protein sequence ID" value="TKD26447.1"/>
    <property type="molecule type" value="Genomic_DNA"/>
</dbReference>
<comment type="caution">
    <text evidence="3">The sequence shown here is derived from an EMBL/GenBank/DDBJ whole genome shotgun (WGS) entry which is preliminary data.</text>
</comment>
<feature type="region of interest" description="Disordered" evidence="1">
    <location>
        <begin position="1"/>
        <end position="21"/>
    </location>
</feature>
<gene>
    <name evidence="3" type="ORF">FBT96_00585</name>
</gene>
<dbReference type="PROSITE" id="PS50943">
    <property type="entry name" value="HTH_CROC1"/>
    <property type="match status" value="1"/>
</dbReference>
<dbReference type="Gene3D" id="1.10.260.40">
    <property type="entry name" value="lambda repressor-like DNA-binding domains"/>
    <property type="match status" value="1"/>
</dbReference>
<proteinExistence type="predicted"/>
<protein>
    <submittedName>
        <fullName evidence="3">Helix-turn-helix transcriptional regulator</fullName>
    </submittedName>
</protein>
<dbReference type="SMART" id="SM00530">
    <property type="entry name" value="HTH_XRE"/>
    <property type="match status" value="1"/>
</dbReference>
<dbReference type="AlphaFoldDB" id="A0A4U1K318"/>
<accession>A0A4U1K318</accession>
<dbReference type="Proteomes" id="UP000310597">
    <property type="component" value="Unassembled WGS sequence"/>
</dbReference>
<evidence type="ECO:0000313" key="3">
    <source>
        <dbReference type="EMBL" id="TKD26447.1"/>
    </source>
</evidence>
<dbReference type="SUPFAM" id="SSF47413">
    <property type="entry name" value="lambda repressor-like DNA-binding domains"/>
    <property type="match status" value="1"/>
</dbReference>
<sequence>MTPTEFHEARQKLGLTQAELGERTGYSRTQITRIEAGKTSAVPAALALAVRAMLQLGADPEKWSKTTTQ</sequence>
<dbReference type="InterPro" id="IPR001387">
    <property type="entry name" value="Cro/C1-type_HTH"/>
</dbReference>
<evidence type="ECO:0000256" key="1">
    <source>
        <dbReference type="SAM" id="MobiDB-lite"/>
    </source>
</evidence>
<feature type="compositionally biased region" description="Basic and acidic residues" evidence="1">
    <location>
        <begin position="1"/>
        <end position="11"/>
    </location>
</feature>
<dbReference type="GO" id="GO:0003677">
    <property type="term" value="F:DNA binding"/>
    <property type="evidence" value="ECO:0007669"/>
    <property type="project" value="InterPro"/>
</dbReference>
<dbReference type="RefSeq" id="WP_136904463.1">
    <property type="nucleotide sequence ID" value="NZ_SWJZ01000005.1"/>
</dbReference>
<dbReference type="OrthoDB" id="9792093at2"/>
<evidence type="ECO:0000313" key="4">
    <source>
        <dbReference type="Proteomes" id="UP000310597"/>
    </source>
</evidence>
<organism evidence="3 4">
    <name type="scientific">Rhodobacter capsulatus</name>
    <name type="common">Rhodopseudomonas capsulata</name>
    <dbReference type="NCBI Taxonomy" id="1061"/>
    <lineage>
        <taxon>Bacteria</taxon>
        <taxon>Pseudomonadati</taxon>
        <taxon>Pseudomonadota</taxon>
        <taxon>Alphaproteobacteria</taxon>
        <taxon>Rhodobacterales</taxon>
        <taxon>Rhodobacter group</taxon>
        <taxon>Rhodobacter</taxon>
    </lineage>
</organism>
<name>A0A4U1K318_RHOCA</name>
<dbReference type="CDD" id="cd00093">
    <property type="entry name" value="HTH_XRE"/>
    <property type="match status" value="1"/>
</dbReference>
<reference evidence="3 4" key="1">
    <citation type="submission" date="2019-04" db="EMBL/GenBank/DDBJ databases">
        <title>Draft Whole-Genome sequence of the purple photosynthetic bacterium Rhodobacter capsulatus SP108 with an indigenous class A beta-lactamase.</title>
        <authorList>
            <person name="Robertson S."/>
            <person name="Meyer T.E."/>
            <person name="Kyndt J.A."/>
        </authorList>
    </citation>
    <scope>NUCLEOTIDE SEQUENCE [LARGE SCALE GENOMIC DNA]</scope>
    <source>
        <strain evidence="3 4">SP108</strain>
    </source>
</reference>
<dbReference type="Pfam" id="PF13560">
    <property type="entry name" value="HTH_31"/>
    <property type="match status" value="1"/>
</dbReference>
<dbReference type="InterPro" id="IPR010982">
    <property type="entry name" value="Lambda_DNA-bd_dom_sf"/>
</dbReference>
<evidence type="ECO:0000259" key="2">
    <source>
        <dbReference type="PROSITE" id="PS50943"/>
    </source>
</evidence>
<feature type="domain" description="HTH cro/C1-type" evidence="2">
    <location>
        <begin position="8"/>
        <end position="40"/>
    </location>
</feature>